<dbReference type="Proteomes" id="UP000297527">
    <property type="component" value="Unassembled WGS sequence"/>
</dbReference>
<dbReference type="AlphaFoldDB" id="A0A4Z1HVB4"/>
<gene>
    <name evidence="1" type="ORF">BCON_0132g00120</name>
</gene>
<evidence type="ECO:0000313" key="1">
    <source>
        <dbReference type="EMBL" id="TGO52945.1"/>
    </source>
</evidence>
<protein>
    <submittedName>
        <fullName evidence="1">Uncharacterized protein</fullName>
    </submittedName>
</protein>
<comment type="caution">
    <text evidence="1">The sequence shown here is derived from an EMBL/GenBank/DDBJ whole genome shotgun (WGS) entry which is preliminary data.</text>
</comment>
<proteinExistence type="predicted"/>
<keyword evidence="2" id="KW-1185">Reference proteome</keyword>
<sequence length="538" mass="61961">MTSKYRTLDVDSTSKASTADAMMVETSIKPPKPNVCALLDKLPREIRDEIWRLVFLRPVAIVPKVRKREYLFATGNQAEGHKHCRFQRKYSYSWAQAPVPETYFGDNTISREIAWTTNPTREQLKLIQGGVKDFTIDNFPEPGQQIKCAVHHRDGFGPQIINKTEFQIHPFGRSVSIMQVCKQMEQECTAILYGENKYEFDVSYCHKMHQLKTPWDIPGFPLFEESPSKATISIAVEKLFDLECYQPAFIAKDPFVRFMAYIGRKNSSLLRDIKFDGGFMLTLKTRRERNPELGFGAILPMYTLIIAEVCPRIRKLTLHQRSLAFDSHNRSVKKEKEMGYNYGMMYSIVGKVAFGLPNLQQLQLGAYSQPPIARRPPHCFAFEDHRYEWGKSIQWMKFVDERYVNQLFTPCTIPINLPNNDVGQAHGPMRNVICSRHKDSLEHERPGSYGTSTCTWTVTRCPSQTNPGSIGKSPRDSHHRKDRYGLLPEMSDDDWKCSDAHGGIRRDHGRILNISTKVDPEGAPRTWVPGQRVKKWWH</sequence>
<name>A0A4Z1HVB4_9HELO</name>
<accession>A0A4Z1HVB4</accession>
<reference evidence="1 2" key="1">
    <citation type="submission" date="2017-12" db="EMBL/GenBank/DDBJ databases">
        <title>Comparative genomics of Botrytis spp.</title>
        <authorList>
            <person name="Valero-Jimenez C.A."/>
            <person name="Tapia P."/>
            <person name="Veloso J."/>
            <person name="Silva-Moreno E."/>
            <person name="Staats M."/>
            <person name="Valdes J.H."/>
            <person name="Van Kan J.A.L."/>
        </authorList>
    </citation>
    <scope>NUCLEOTIDE SEQUENCE [LARGE SCALE GENOMIC DNA]</scope>
    <source>
        <strain evidence="1 2">MUCL11595</strain>
    </source>
</reference>
<dbReference type="OrthoDB" id="3479894at2759"/>
<organism evidence="1 2">
    <name type="scientific">Botryotinia convoluta</name>
    <dbReference type="NCBI Taxonomy" id="54673"/>
    <lineage>
        <taxon>Eukaryota</taxon>
        <taxon>Fungi</taxon>
        <taxon>Dikarya</taxon>
        <taxon>Ascomycota</taxon>
        <taxon>Pezizomycotina</taxon>
        <taxon>Leotiomycetes</taxon>
        <taxon>Helotiales</taxon>
        <taxon>Sclerotiniaceae</taxon>
        <taxon>Botryotinia</taxon>
    </lineage>
</organism>
<evidence type="ECO:0000313" key="2">
    <source>
        <dbReference type="Proteomes" id="UP000297527"/>
    </source>
</evidence>
<dbReference type="EMBL" id="PQXN01000132">
    <property type="protein sequence ID" value="TGO52945.1"/>
    <property type="molecule type" value="Genomic_DNA"/>
</dbReference>